<gene>
    <name evidence="2" type="ORF">CFH80_05975</name>
</gene>
<dbReference type="EMBL" id="DLUG01000160">
    <property type="protein sequence ID" value="DAB36220.1"/>
    <property type="molecule type" value="Genomic_DNA"/>
</dbReference>
<feature type="domain" description="Cyclic nucleotide-binding" evidence="1">
    <location>
        <begin position="38"/>
        <end position="127"/>
    </location>
</feature>
<proteinExistence type="predicted"/>
<dbReference type="SUPFAM" id="SSF51206">
    <property type="entry name" value="cAMP-binding domain-like"/>
    <property type="match status" value="1"/>
</dbReference>
<evidence type="ECO:0000259" key="1">
    <source>
        <dbReference type="Pfam" id="PF00027"/>
    </source>
</evidence>
<dbReference type="InterPro" id="IPR000595">
    <property type="entry name" value="cNMP-bd_dom"/>
</dbReference>
<dbReference type="Pfam" id="PF00027">
    <property type="entry name" value="cNMP_binding"/>
    <property type="match status" value="1"/>
</dbReference>
<comment type="caution">
    <text evidence="2">The sequence shown here is derived from an EMBL/GenBank/DDBJ whole genome shotgun (WGS) entry which is preliminary data.</text>
</comment>
<sequence>MHFFSLQNALSTLYPVLSDISPLPLSIWEEATCYFSLKTLPKGAHLFDIGDKVKDFYFLIQGLARYYYISESGKEFNKSFAEKTGHLLSSISSVSMKDEVSPFGVETLSEFTVLCISYEDFRALGAKHREWNDLMLRIYERLIVKKERREADFLLLSAKERYLKFLNDYSMIESAVANYHIASYLGITEVALSRIRKAMKLT</sequence>
<organism evidence="2 3">
    <name type="scientific">Sulfurospirillum cavolei</name>
    <dbReference type="NCBI Taxonomy" id="366522"/>
    <lineage>
        <taxon>Bacteria</taxon>
        <taxon>Pseudomonadati</taxon>
        <taxon>Campylobacterota</taxon>
        <taxon>Epsilonproteobacteria</taxon>
        <taxon>Campylobacterales</taxon>
        <taxon>Sulfurospirillaceae</taxon>
        <taxon>Sulfurospirillum</taxon>
    </lineage>
</organism>
<protein>
    <submittedName>
        <fullName evidence="2">Crp/Fnr family transcriptional regulator</fullName>
    </submittedName>
</protein>
<dbReference type="Gene3D" id="2.60.120.10">
    <property type="entry name" value="Jelly Rolls"/>
    <property type="match status" value="1"/>
</dbReference>
<reference evidence="2 3" key="1">
    <citation type="journal article" date="2017" name="Front. Microbiol.">
        <title>Comparative Genomic Analysis of the Class Epsilonproteobacteria and Proposed Reclassification to Epsilonbacteraeota (phyl. nov.).</title>
        <authorList>
            <person name="Waite D.W."/>
            <person name="Vanwonterghem I."/>
            <person name="Rinke C."/>
            <person name="Parks D.H."/>
            <person name="Zhang Y."/>
            <person name="Takai K."/>
            <person name="Sievert S.M."/>
            <person name="Simon J."/>
            <person name="Campbell B.J."/>
            <person name="Hanson T.E."/>
            <person name="Woyke T."/>
            <person name="Klotz M.G."/>
            <person name="Hugenholtz P."/>
        </authorList>
    </citation>
    <scope>NUCLEOTIDE SEQUENCE [LARGE SCALE GENOMIC DNA]</scope>
    <source>
        <strain evidence="2">UBA11420</strain>
    </source>
</reference>
<accession>A0A2D3WAX2</accession>
<dbReference type="InterPro" id="IPR014710">
    <property type="entry name" value="RmlC-like_jellyroll"/>
</dbReference>
<evidence type="ECO:0000313" key="3">
    <source>
        <dbReference type="Proteomes" id="UP000231638"/>
    </source>
</evidence>
<evidence type="ECO:0000313" key="2">
    <source>
        <dbReference type="EMBL" id="DAB36220.1"/>
    </source>
</evidence>
<dbReference type="CDD" id="cd00038">
    <property type="entry name" value="CAP_ED"/>
    <property type="match status" value="1"/>
</dbReference>
<dbReference type="Proteomes" id="UP000231638">
    <property type="component" value="Unassembled WGS sequence"/>
</dbReference>
<dbReference type="AlphaFoldDB" id="A0A2D3WAX2"/>
<dbReference type="InterPro" id="IPR018490">
    <property type="entry name" value="cNMP-bd_dom_sf"/>
</dbReference>
<name>A0A2D3WAX2_9BACT</name>
<dbReference type="STRING" id="366522.GCA_001548055_00225"/>